<evidence type="ECO:0000259" key="1">
    <source>
        <dbReference type="PROSITE" id="PS50280"/>
    </source>
</evidence>
<dbReference type="SUPFAM" id="SSF82199">
    <property type="entry name" value="SET domain"/>
    <property type="match status" value="1"/>
</dbReference>
<dbReference type="EMBL" id="BLQM01000223">
    <property type="protein sequence ID" value="GMH76620.1"/>
    <property type="molecule type" value="Genomic_DNA"/>
</dbReference>
<dbReference type="Proteomes" id="UP001162640">
    <property type="component" value="Unassembled WGS sequence"/>
</dbReference>
<comment type="caution">
    <text evidence="2">The sequence shown here is derived from an EMBL/GenBank/DDBJ whole genome shotgun (WGS) entry which is preliminary data.</text>
</comment>
<accession>A0A9W7AVB8</accession>
<sequence>MAFNLEPRPSWLGDLCGQGLFVASGRVPAGAVVAIYRGDKLTTKEVFAMRRAASTSSESAGGGYLMKLGFVEGSGIIWVDAESDLTITARYINDALSPIAVNVRFDKDPQTNTANVVALRDIVAGEELFVDYGKAYWRGSDVKPSRMSSLLLGQKYHEIKAQSEVDLPSPDMLALENAYTLHLAKKLKEGDNTTTSTSTTIK</sequence>
<proteinExistence type="predicted"/>
<gene>
    <name evidence="2" type="ORF">TL16_g07145</name>
</gene>
<organism evidence="2 3">
    <name type="scientific">Triparma laevis f. inornata</name>
    <dbReference type="NCBI Taxonomy" id="1714386"/>
    <lineage>
        <taxon>Eukaryota</taxon>
        <taxon>Sar</taxon>
        <taxon>Stramenopiles</taxon>
        <taxon>Ochrophyta</taxon>
        <taxon>Bolidophyceae</taxon>
        <taxon>Parmales</taxon>
        <taxon>Triparmaceae</taxon>
        <taxon>Triparma</taxon>
    </lineage>
</organism>
<dbReference type="InterPro" id="IPR001214">
    <property type="entry name" value="SET_dom"/>
</dbReference>
<reference evidence="3" key="1">
    <citation type="journal article" date="2023" name="Commun. Biol.">
        <title>Genome analysis of Parmales, the sister group of diatoms, reveals the evolutionary specialization of diatoms from phago-mixotrophs to photoautotrophs.</title>
        <authorList>
            <person name="Ban H."/>
            <person name="Sato S."/>
            <person name="Yoshikawa S."/>
            <person name="Yamada K."/>
            <person name="Nakamura Y."/>
            <person name="Ichinomiya M."/>
            <person name="Sato N."/>
            <person name="Blanc-Mathieu R."/>
            <person name="Endo H."/>
            <person name="Kuwata A."/>
            <person name="Ogata H."/>
        </authorList>
    </citation>
    <scope>NUCLEOTIDE SEQUENCE [LARGE SCALE GENOMIC DNA]</scope>
</reference>
<evidence type="ECO:0000313" key="3">
    <source>
        <dbReference type="Proteomes" id="UP001162640"/>
    </source>
</evidence>
<dbReference type="Pfam" id="PF00856">
    <property type="entry name" value="SET"/>
    <property type="match status" value="1"/>
</dbReference>
<dbReference type="PROSITE" id="PS50280">
    <property type="entry name" value="SET"/>
    <property type="match status" value="1"/>
</dbReference>
<dbReference type="Gene3D" id="2.170.270.10">
    <property type="entry name" value="SET domain"/>
    <property type="match status" value="1"/>
</dbReference>
<protein>
    <recommendedName>
        <fullName evidence="1">SET domain-containing protein</fullName>
    </recommendedName>
</protein>
<name>A0A9W7AVB8_9STRA</name>
<evidence type="ECO:0000313" key="2">
    <source>
        <dbReference type="EMBL" id="GMH76620.1"/>
    </source>
</evidence>
<dbReference type="InterPro" id="IPR046341">
    <property type="entry name" value="SET_dom_sf"/>
</dbReference>
<feature type="domain" description="SET" evidence="1">
    <location>
        <begin position="3"/>
        <end position="133"/>
    </location>
</feature>
<dbReference type="AlphaFoldDB" id="A0A9W7AVB8"/>